<keyword evidence="4" id="KW-1185">Reference proteome</keyword>
<dbReference type="SUPFAM" id="SSF53756">
    <property type="entry name" value="UDP-Glycosyltransferase/glycogen phosphorylase"/>
    <property type="match status" value="1"/>
</dbReference>
<keyword evidence="2" id="KW-0808">Transferase</keyword>
<comment type="similarity">
    <text evidence="1">Belongs to the UDP-glycosyltransferase family.</text>
</comment>
<dbReference type="Gene3D" id="3.40.50.2000">
    <property type="entry name" value="Glycogen Phosphorylase B"/>
    <property type="match status" value="1"/>
</dbReference>
<dbReference type="GO" id="GO:0035251">
    <property type="term" value="F:UDP-glucosyltransferase activity"/>
    <property type="evidence" value="ECO:0007669"/>
    <property type="project" value="InterPro"/>
</dbReference>
<gene>
    <name evidence="3" type="primary">UGT89B1</name>
    <name evidence="3" type="ORF">QJS10_CPB15g01064</name>
</gene>
<dbReference type="Proteomes" id="UP001180020">
    <property type="component" value="Unassembled WGS sequence"/>
</dbReference>
<evidence type="ECO:0000313" key="4">
    <source>
        <dbReference type="Proteomes" id="UP001180020"/>
    </source>
</evidence>
<dbReference type="InterPro" id="IPR050481">
    <property type="entry name" value="UDP-glycosyltransf_plant"/>
</dbReference>
<evidence type="ECO:0000256" key="2">
    <source>
        <dbReference type="ARBA" id="ARBA00022679"/>
    </source>
</evidence>
<dbReference type="Pfam" id="PF00201">
    <property type="entry name" value="UDPGT"/>
    <property type="match status" value="1"/>
</dbReference>
<evidence type="ECO:0000313" key="3">
    <source>
        <dbReference type="EMBL" id="KAK1297399.1"/>
    </source>
</evidence>
<protein>
    <submittedName>
        <fullName evidence="3">UDP-glycosyltransferase 89B1</fullName>
    </submittedName>
</protein>
<dbReference type="PANTHER" id="PTHR48048:SF45">
    <property type="entry name" value="GLYCOSYLTRANSFERASE"/>
    <property type="match status" value="1"/>
</dbReference>
<name>A0AAV9D988_ACOCL</name>
<evidence type="ECO:0000256" key="1">
    <source>
        <dbReference type="ARBA" id="ARBA00009995"/>
    </source>
</evidence>
<organism evidence="3 4">
    <name type="scientific">Acorus calamus</name>
    <name type="common">Sweet flag</name>
    <dbReference type="NCBI Taxonomy" id="4465"/>
    <lineage>
        <taxon>Eukaryota</taxon>
        <taxon>Viridiplantae</taxon>
        <taxon>Streptophyta</taxon>
        <taxon>Embryophyta</taxon>
        <taxon>Tracheophyta</taxon>
        <taxon>Spermatophyta</taxon>
        <taxon>Magnoliopsida</taxon>
        <taxon>Liliopsida</taxon>
        <taxon>Acoraceae</taxon>
        <taxon>Acorus</taxon>
    </lineage>
</organism>
<dbReference type="EMBL" id="JAUJYO010000015">
    <property type="protein sequence ID" value="KAK1297399.1"/>
    <property type="molecule type" value="Genomic_DNA"/>
</dbReference>
<reference evidence="3" key="1">
    <citation type="journal article" date="2023" name="Nat. Commun.">
        <title>Diploid and tetraploid genomes of Acorus and the evolution of monocots.</title>
        <authorList>
            <person name="Ma L."/>
            <person name="Liu K.W."/>
            <person name="Li Z."/>
            <person name="Hsiao Y.Y."/>
            <person name="Qi Y."/>
            <person name="Fu T."/>
            <person name="Tang G.D."/>
            <person name="Zhang D."/>
            <person name="Sun W.H."/>
            <person name="Liu D.K."/>
            <person name="Li Y."/>
            <person name="Chen G.Z."/>
            <person name="Liu X.D."/>
            <person name="Liao X.Y."/>
            <person name="Jiang Y.T."/>
            <person name="Yu X."/>
            <person name="Hao Y."/>
            <person name="Huang J."/>
            <person name="Zhao X.W."/>
            <person name="Ke S."/>
            <person name="Chen Y.Y."/>
            <person name="Wu W.L."/>
            <person name="Hsu J.L."/>
            <person name="Lin Y.F."/>
            <person name="Huang M.D."/>
            <person name="Li C.Y."/>
            <person name="Huang L."/>
            <person name="Wang Z.W."/>
            <person name="Zhao X."/>
            <person name="Zhong W.Y."/>
            <person name="Peng D.H."/>
            <person name="Ahmad S."/>
            <person name="Lan S."/>
            <person name="Zhang J.S."/>
            <person name="Tsai W.C."/>
            <person name="Van de Peer Y."/>
            <person name="Liu Z.J."/>
        </authorList>
    </citation>
    <scope>NUCLEOTIDE SEQUENCE</scope>
    <source>
        <strain evidence="3">CP</strain>
    </source>
</reference>
<comment type="caution">
    <text evidence="3">The sequence shown here is derived from an EMBL/GenBank/DDBJ whole genome shotgun (WGS) entry which is preliminary data.</text>
</comment>
<dbReference type="InterPro" id="IPR002213">
    <property type="entry name" value="UDP_glucos_trans"/>
</dbReference>
<reference evidence="3" key="2">
    <citation type="submission" date="2023-06" db="EMBL/GenBank/DDBJ databases">
        <authorList>
            <person name="Ma L."/>
            <person name="Liu K.-W."/>
            <person name="Li Z."/>
            <person name="Hsiao Y.-Y."/>
            <person name="Qi Y."/>
            <person name="Fu T."/>
            <person name="Tang G."/>
            <person name="Zhang D."/>
            <person name="Sun W.-H."/>
            <person name="Liu D.-K."/>
            <person name="Li Y."/>
            <person name="Chen G.-Z."/>
            <person name="Liu X.-D."/>
            <person name="Liao X.-Y."/>
            <person name="Jiang Y.-T."/>
            <person name="Yu X."/>
            <person name="Hao Y."/>
            <person name="Huang J."/>
            <person name="Zhao X.-W."/>
            <person name="Ke S."/>
            <person name="Chen Y.-Y."/>
            <person name="Wu W.-L."/>
            <person name="Hsu J.-L."/>
            <person name="Lin Y.-F."/>
            <person name="Huang M.-D."/>
            <person name="Li C.-Y."/>
            <person name="Huang L."/>
            <person name="Wang Z.-W."/>
            <person name="Zhao X."/>
            <person name="Zhong W.-Y."/>
            <person name="Peng D.-H."/>
            <person name="Ahmad S."/>
            <person name="Lan S."/>
            <person name="Zhang J.-S."/>
            <person name="Tsai W.-C."/>
            <person name="Van De Peer Y."/>
            <person name="Liu Z.-J."/>
        </authorList>
    </citation>
    <scope>NUCLEOTIDE SEQUENCE</scope>
    <source>
        <strain evidence="3">CP</strain>
        <tissue evidence="3">Leaves</tissue>
    </source>
</reference>
<sequence length="176" mass="19669">MLAQVPSRVRSFNGPRPMKAHFNRVGYLPGLTRDSRASLAYHVWFSRLLEPSLFEHLPKRAVPVGFPDLPGSPMFPWHQLPDIIYHYRDGDRTSEFIRDGMLDNVTSWGIIINSFAMLEDELGSDQVKAIAAAIELSGVRFLWAYKGGDDGGHEGRVGKRGLVIRGWAPQVAILGN</sequence>
<proteinExistence type="inferred from homology"/>
<dbReference type="PANTHER" id="PTHR48048">
    <property type="entry name" value="GLYCOSYLTRANSFERASE"/>
    <property type="match status" value="1"/>
</dbReference>
<accession>A0AAV9D988</accession>
<dbReference type="AlphaFoldDB" id="A0AAV9D988"/>